<dbReference type="Proteomes" id="UP000249739">
    <property type="component" value="Unassembled WGS sequence"/>
</dbReference>
<dbReference type="InterPro" id="IPR036397">
    <property type="entry name" value="RNaseH_sf"/>
</dbReference>
<dbReference type="InterPro" id="IPR012337">
    <property type="entry name" value="RNaseH-like_sf"/>
</dbReference>
<evidence type="ECO:0000259" key="1">
    <source>
        <dbReference type="PROSITE" id="PS50994"/>
    </source>
</evidence>
<reference evidence="2 3" key="1">
    <citation type="submission" date="2017-08" db="EMBL/GenBank/DDBJ databases">
        <title>Infants hospitalized years apart are colonized by the same room-sourced microbial strains.</title>
        <authorList>
            <person name="Brooks B."/>
            <person name="Olm M.R."/>
            <person name="Firek B.A."/>
            <person name="Baker R."/>
            <person name="Thomas B.C."/>
            <person name="Morowitz M.J."/>
            <person name="Banfield J.F."/>
        </authorList>
    </citation>
    <scope>NUCLEOTIDE SEQUENCE [LARGE SCALE GENOMIC DNA]</scope>
    <source>
        <strain evidence="2">S2_006_000_R2_64</strain>
    </source>
</reference>
<dbReference type="InterPro" id="IPR009057">
    <property type="entry name" value="Homeodomain-like_sf"/>
</dbReference>
<evidence type="ECO:0000313" key="2">
    <source>
        <dbReference type="EMBL" id="PZP56509.1"/>
    </source>
</evidence>
<gene>
    <name evidence="2" type="ORF">DI586_03420</name>
</gene>
<organism evidence="2 3">
    <name type="scientific">Micavibrio aeruginosavorus</name>
    <dbReference type="NCBI Taxonomy" id="349221"/>
    <lineage>
        <taxon>Bacteria</taxon>
        <taxon>Pseudomonadati</taxon>
        <taxon>Bdellovibrionota</taxon>
        <taxon>Bdellovibrionia</taxon>
        <taxon>Bdellovibrionales</taxon>
        <taxon>Pseudobdellovibrionaceae</taxon>
        <taxon>Micavibrio</taxon>
    </lineage>
</organism>
<dbReference type="Gene3D" id="3.30.420.10">
    <property type="entry name" value="Ribonuclease H-like superfamily/Ribonuclease H"/>
    <property type="match status" value="1"/>
</dbReference>
<name>A0A2W5HS53_9BACT</name>
<dbReference type="PANTHER" id="PTHR35004">
    <property type="entry name" value="TRANSPOSASE RV3428C-RELATED"/>
    <property type="match status" value="1"/>
</dbReference>
<dbReference type="PANTHER" id="PTHR35004:SF6">
    <property type="entry name" value="TRANSPOSASE"/>
    <property type="match status" value="1"/>
</dbReference>
<dbReference type="Pfam" id="PF00665">
    <property type="entry name" value="rve"/>
    <property type="match status" value="1"/>
</dbReference>
<sequence length="487" mass="55177">MSKNITDGISHEKWDLAYKKFQIIRPFLEEGVQIAEIAKNHGIAESTAWRWVKNCRQFGITGLSRKTRSKSGINVSGHLLKIIEGLALKTPRLSVASIQRAIKPVAAKNNEPIPSYSTIYRVVQAIDPSLLELAHNGINTYMDKYDLVHRTEAERPNAIWQADHTFLDVLVKDGKKLRKPWLTIVLDDYSRAIAGYAVSFSAPSAIQTALAFRHAIWHKPRAGWDVAGIPNIFYTDHGSDFTSRHIEQLTISLKTRLIFSAIGQPRGRGKIERFFRSLSQILLPTLPGYQPPGTKTKDKEVLTLPQLAARIEDYIVNDYHQKAHGTTKISPYKRWSTDGFLPRMPENLSELDILLLTVPDNRTVQKDGISFSGFKYIHPTLAGYIGAKVSIRYDPRDVAEISVFDHDKFICCAVCTDLAGDTVSLSEIQNARKRQIREHQLKIKDRTKATDDLLDFRTLTDQEMLEVQKTAPALKKPSKLKRYHNDE</sequence>
<dbReference type="InterPro" id="IPR009004">
    <property type="entry name" value="Transposase_Mu_C"/>
</dbReference>
<dbReference type="Pfam" id="PF09299">
    <property type="entry name" value="Mu-transpos_C"/>
    <property type="match status" value="1"/>
</dbReference>
<protein>
    <submittedName>
        <fullName evidence="2">Transposase</fullName>
    </submittedName>
</protein>
<dbReference type="InterPro" id="IPR015378">
    <property type="entry name" value="Transposase-like_Mu_C"/>
</dbReference>
<dbReference type="Gene3D" id="2.30.30.130">
    <property type="entry name" value="Transposase, Mu, C-terminal"/>
    <property type="match status" value="1"/>
</dbReference>
<proteinExistence type="predicted"/>
<dbReference type="EMBL" id="QFOT01000023">
    <property type="protein sequence ID" value="PZP56509.1"/>
    <property type="molecule type" value="Genomic_DNA"/>
</dbReference>
<dbReference type="Pfam" id="PF13384">
    <property type="entry name" value="HTH_23"/>
    <property type="match status" value="1"/>
</dbReference>
<evidence type="ECO:0000313" key="3">
    <source>
        <dbReference type="Proteomes" id="UP000249739"/>
    </source>
</evidence>
<dbReference type="AlphaFoldDB" id="A0A2W5HS53"/>
<dbReference type="InterPro" id="IPR001584">
    <property type="entry name" value="Integrase_cat-core"/>
</dbReference>
<dbReference type="SUPFAM" id="SSF50610">
    <property type="entry name" value="mu transposase, C-terminal domain"/>
    <property type="match status" value="1"/>
</dbReference>
<dbReference type="GO" id="GO:0003676">
    <property type="term" value="F:nucleic acid binding"/>
    <property type="evidence" value="ECO:0007669"/>
    <property type="project" value="InterPro"/>
</dbReference>
<dbReference type="GO" id="GO:0015074">
    <property type="term" value="P:DNA integration"/>
    <property type="evidence" value="ECO:0007669"/>
    <property type="project" value="InterPro"/>
</dbReference>
<feature type="domain" description="Integrase catalytic" evidence="1">
    <location>
        <begin position="152"/>
        <end position="339"/>
    </location>
</feature>
<dbReference type="SUPFAM" id="SSF46689">
    <property type="entry name" value="Homeodomain-like"/>
    <property type="match status" value="1"/>
</dbReference>
<accession>A0A2W5HS53</accession>
<dbReference type="Gene3D" id="1.10.10.60">
    <property type="entry name" value="Homeodomain-like"/>
    <property type="match status" value="1"/>
</dbReference>
<comment type="caution">
    <text evidence="2">The sequence shown here is derived from an EMBL/GenBank/DDBJ whole genome shotgun (WGS) entry which is preliminary data.</text>
</comment>
<dbReference type="SUPFAM" id="SSF53098">
    <property type="entry name" value="Ribonuclease H-like"/>
    <property type="match status" value="1"/>
</dbReference>
<dbReference type="PROSITE" id="PS50994">
    <property type="entry name" value="INTEGRASE"/>
    <property type="match status" value="1"/>
</dbReference>